<dbReference type="InterPro" id="IPR000387">
    <property type="entry name" value="Tyr_Pase_dom"/>
</dbReference>
<keyword evidence="4" id="KW-1185">Reference proteome</keyword>
<dbReference type="VEuPathDB" id="FungiDB:LEMA_P012220.1"/>
<evidence type="ECO:0000313" key="3">
    <source>
        <dbReference type="EMBL" id="CBY02435.1"/>
    </source>
</evidence>
<evidence type="ECO:0000256" key="1">
    <source>
        <dbReference type="SAM" id="MobiDB-lite"/>
    </source>
</evidence>
<dbReference type="eggNOG" id="ENOG502SP48">
    <property type="taxonomic scope" value="Eukaryota"/>
</dbReference>
<dbReference type="Pfam" id="PF13350">
    <property type="entry name" value="Y_phosphatase3"/>
    <property type="match status" value="2"/>
</dbReference>
<dbReference type="PROSITE" id="PS50056">
    <property type="entry name" value="TYR_PHOSPHATASE_2"/>
    <property type="match status" value="1"/>
</dbReference>
<dbReference type="EMBL" id="FP929139">
    <property type="protein sequence ID" value="CBY02435.1"/>
    <property type="molecule type" value="Genomic_DNA"/>
</dbReference>
<reference evidence="4" key="1">
    <citation type="journal article" date="2011" name="Nat. Commun.">
        <title>Effector diversification within compartments of the Leptosphaeria maculans genome affected by Repeat-Induced Point mutations.</title>
        <authorList>
            <person name="Rouxel T."/>
            <person name="Grandaubert J."/>
            <person name="Hane J.K."/>
            <person name="Hoede C."/>
            <person name="van de Wouw A.P."/>
            <person name="Couloux A."/>
            <person name="Dominguez V."/>
            <person name="Anthouard V."/>
            <person name="Bally P."/>
            <person name="Bourras S."/>
            <person name="Cozijnsen A.J."/>
            <person name="Ciuffetti L.M."/>
            <person name="Degrave A."/>
            <person name="Dilmaghani A."/>
            <person name="Duret L."/>
            <person name="Fudal I."/>
            <person name="Goodwin S.B."/>
            <person name="Gout L."/>
            <person name="Glaser N."/>
            <person name="Linglin J."/>
            <person name="Kema G.H.J."/>
            <person name="Lapalu N."/>
            <person name="Lawrence C.B."/>
            <person name="May K."/>
            <person name="Meyer M."/>
            <person name="Ollivier B."/>
            <person name="Poulain J."/>
            <person name="Schoch C.L."/>
            <person name="Simon A."/>
            <person name="Spatafora J.W."/>
            <person name="Stachowiak A."/>
            <person name="Turgeon B.G."/>
            <person name="Tyler B.M."/>
            <person name="Vincent D."/>
            <person name="Weissenbach J."/>
            <person name="Amselem J."/>
            <person name="Quesneville H."/>
            <person name="Oliver R.P."/>
            <person name="Wincker P."/>
            <person name="Balesdent M.-H."/>
            <person name="Howlett B.J."/>
        </authorList>
    </citation>
    <scope>NUCLEOTIDE SEQUENCE [LARGE SCALE GENOMIC DNA]</scope>
    <source>
        <strain evidence="4">JN3 / isolate v23.1.3 / race Av1-4-5-6-7-8</strain>
    </source>
</reference>
<accession>E5AD83</accession>
<feature type="region of interest" description="Disordered" evidence="1">
    <location>
        <begin position="204"/>
        <end position="228"/>
    </location>
</feature>
<sequence>MSPQVPAPPPLPSPPFHNIPNLANFRDVALFPNLTTSTGARLRPNLLFRSADVSKLDLDGWRAVRDLGVGRVFDLRSRVEIGDVGAGGVAGGGGVASDGKAAEEGGNVDAGDSLEAAANMNTIKAPNWLQSLHSAGLTRTWAPVFSDADYSPERIAQRYAKYMDESDEGFVHAYRDILKSAGPAFRTIALYLAGYEEEEAGVVGAGSGEIPPPNQKTQSQQNPQQEQHPHAALIHCSAGKDRTGLFIALLLSLLAVNHTLIAQEYALTEDGLAHVRDHVVARLLQSPAFVAYIAGRVDGGVTAGDVGVALAVGGDADAQGGGVDAKRADKTAKIPVSVLEQAKAAARRMVGARKESMLGALAMVEKEFGGAEGYFRDMCGLGDGELAALRRNLVVGGGRGEMGREEGQEGGR</sequence>
<dbReference type="GeneID" id="13290482"/>
<proteinExistence type="predicted"/>
<dbReference type="OrthoDB" id="449382at2759"/>
<evidence type="ECO:0000259" key="2">
    <source>
        <dbReference type="PROSITE" id="PS50056"/>
    </source>
</evidence>
<dbReference type="Gene3D" id="3.90.190.10">
    <property type="entry name" value="Protein tyrosine phosphatase superfamily"/>
    <property type="match status" value="1"/>
</dbReference>
<name>E5AD83_LEPMJ</name>
<dbReference type="GO" id="GO:0004721">
    <property type="term" value="F:phosphoprotein phosphatase activity"/>
    <property type="evidence" value="ECO:0007669"/>
    <property type="project" value="InterPro"/>
</dbReference>
<organism evidence="3 4">
    <name type="scientific">Leptosphaeria maculans (strain JN3 / isolate v23.1.3 / race Av1-4-5-6-7-8)</name>
    <name type="common">Blackleg fungus</name>
    <name type="synonym">Phoma lingam</name>
    <dbReference type="NCBI Taxonomy" id="985895"/>
    <lineage>
        <taxon>Eukaryota</taxon>
        <taxon>Fungi</taxon>
        <taxon>Dikarya</taxon>
        <taxon>Ascomycota</taxon>
        <taxon>Pezizomycotina</taxon>
        <taxon>Dothideomycetes</taxon>
        <taxon>Pleosporomycetidae</taxon>
        <taxon>Pleosporales</taxon>
        <taxon>Pleosporineae</taxon>
        <taxon>Leptosphaeriaceae</taxon>
        <taxon>Plenodomus</taxon>
        <taxon>Plenodomus lingam/Leptosphaeria maculans species complex</taxon>
    </lineage>
</organism>
<dbReference type="OMA" id="TICWEYA"/>
<dbReference type="HOGENOM" id="CLU_057546_1_3_1"/>
<dbReference type="Proteomes" id="UP000002668">
    <property type="component" value="Genome"/>
</dbReference>
<gene>
    <name evidence="3" type="ORF">LEMA_P012220.1</name>
</gene>
<dbReference type="AlphaFoldDB" id="E5AD83"/>
<feature type="compositionally biased region" description="Low complexity" evidence="1">
    <location>
        <begin position="215"/>
        <end position="226"/>
    </location>
</feature>
<dbReference type="PROSITE" id="PS00383">
    <property type="entry name" value="TYR_PHOSPHATASE_1"/>
    <property type="match status" value="1"/>
</dbReference>
<evidence type="ECO:0000313" key="4">
    <source>
        <dbReference type="Proteomes" id="UP000002668"/>
    </source>
</evidence>
<dbReference type="PANTHER" id="PTHR31126">
    <property type="entry name" value="TYROSINE-PROTEIN PHOSPHATASE"/>
    <property type="match status" value="1"/>
</dbReference>
<dbReference type="InterPro" id="IPR026893">
    <property type="entry name" value="Tyr/Ser_Pase_IphP-type"/>
</dbReference>
<dbReference type="InterPro" id="IPR016130">
    <property type="entry name" value="Tyr_Pase_AS"/>
</dbReference>
<dbReference type="PANTHER" id="PTHR31126:SF1">
    <property type="entry name" value="TYROSINE SPECIFIC PROTEIN PHOSPHATASES DOMAIN-CONTAINING PROTEIN"/>
    <property type="match status" value="1"/>
</dbReference>
<dbReference type="InterPro" id="IPR029021">
    <property type="entry name" value="Prot-tyrosine_phosphatase-like"/>
</dbReference>
<dbReference type="SUPFAM" id="SSF52799">
    <property type="entry name" value="(Phosphotyrosine protein) phosphatases II"/>
    <property type="match status" value="2"/>
</dbReference>
<feature type="domain" description="Tyrosine specific protein phosphatases" evidence="2">
    <location>
        <begin position="233"/>
        <end position="251"/>
    </location>
</feature>
<protein>
    <recommendedName>
        <fullName evidence="2">Tyrosine specific protein phosphatases domain-containing protein</fullName>
    </recommendedName>
</protein>
<dbReference type="InParanoid" id="E5AD83"/>